<name>X1T4J5_9ZZZZ</name>
<comment type="caution">
    <text evidence="1">The sequence shown here is derived from an EMBL/GenBank/DDBJ whole genome shotgun (WGS) entry which is preliminary data.</text>
</comment>
<gene>
    <name evidence="1" type="ORF">S12H4_39438</name>
</gene>
<evidence type="ECO:0000313" key="1">
    <source>
        <dbReference type="EMBL" id="GAJ00238.1"/>
    </source>
</evidence>
<accession>X1T4J5</accession>
<protein>
    <submittedName>
        <fullName evidence="1">Uncharacterized protein</fullName>
    </submittedName>
</protein>
<proteinExistence type="predicted"/>
<dbReference type="AlphaFoldDB" id="X1T4J5"/>
<reference evidence="1" key="1">
    <citation type="journal article" date="2014" name="Front. Microbiol.">
        <title>High frequency of phylogenetically diverse reductive dehalogenase-homologous genes in deep subseafloor sedimentary metagenomes.</title>
        <authorList>
            <person name="Kawai M."/>
            <person name="Futagami T."/>
            <person name="Toyoda A."/>
            <person name="Takaki Y."/>
            <person name="Nishi S."/>
            <person name="Hori S."/>
            <person name="Arai W."/>
            <person name="Tsubouchi T."/>
            <person name="Morono Y."/>
            <person name="Uchiyama I."/>
            <person name="Ito T."/>
            <person name="Fujiyama A."/>
            <person name="Inagaki F."/>
            <person name="Takami H."/>
        </authorList>
    </citation>
    <scope>NUCLEOTIDE SEQUENCE</scope>
    <source>
        <strain evidence="1">Expedition CK06-06</strain>
    </source>
</reference>
<dbReference type="EMBL" id="BARW01023839">
    <property type="protein sequence ID" value="GAJ00238.1"/>
    <property type="molecule type" value="Genomic_DNA"/>
</dbReference>
<feature type="non-terminal residue" evidence="1">
    <location>
        <position position="31"/>
    </location>
</feature>
<sequence length="31" mass="3026">MIITDISATAIIILTQLGLAGEGIAITGVGV</sequence>
<organism evidence="1">
    <name type="scientific">marine sediment metagenome</name>
    <dbReference type="NCBI Taxonomy" id="412755"/>
    <lineage>
        <taxon>unclassified sequences</taxon>
        <taxon>metagenomes</taxon>
        <taxon>ecological metagenomes</taxon>
    </lineage>
</organism>